<evidence type="ECO:0000256" key="1">
    <source>
        <dbReference type="ARBA" id="ARBA00022658"/>
    </source>
</evidence>
<gene>
    <name evidence="4" type="ORF">GIL414_LOCUS70696</name>
</gene>
<dbReference type="GO" id="GO:0005085">
    <property type="term" value="F:guanyl-nucleotide exchange factor activity"/>
    <property type="evidence" value="ECO:0007669"/>
    <property type="project" value="UniProtKB-KW"/>
</dbReference>
<name>A0A8S3HKG9_9BILA</name>
<dbReference type="PROSITE" id="PS50009">
    <property type="entry name" value="RASGEF_CAT"/>
    <property type="match status" value="1"/>
</dbReference>
<feature type="domain" description="Ras-GEF" evidence="3">
    <location>
        <begin position="1"/>
        <end position="63"/>
    </location>
</feature>
<evidence type="ECO:0000313" key="5">
    <source>
        <dbReference type="Proteomes" id="UP000681720"/>
    </source>
</evidence>
<dbReference type="EMBL" id="CAJOBJ010332769">
    <property type="protein sequence ID" value="CAF5185083.1"/>
    <property type="molecule type" value="Genomic_DNA"/>
</dbReference>
<organism evidence="4 5">
    <name type="scientific">Rotaria magnacalcarata</name>
    <dbReference type="NCBI Taxonomy" id="392030"/>
    <lineage>
        <taxon>Eukaryota</taxon>
        <taxon>Metazoa</taxon>
        <taxon>Spiralia</taxon>
        <taxon>Gnathifera</taxon>
        <taxon>Rotifera</taxon>
        <taxon>Eurotatoria</taxon>
        <taxon>Bdelloidea</taxon>
        <taxon>Philodinida</taxon>
        <taxon>Philodinidae</taxon>
        <taxon>Rotaria</taxon>
    </lineage>
</organism>
<accession>A0A8S3HKG9</accession>
<dbReference type="GO" id="GO:0007265">
    <property type="term" value="P:Ras protein signal transduction"/>
    <property type="evidence" value="ECO:0007669"/>
    <property type="project" value="TreeGrafter"/>
</dbReference>
<evidence type="ECO:0000256" key="2">
    <source>
        <dbReference type="PROSITE-ProRule" id="PRU00168"/>
    </source>
</evidence>
<dbReference type="InterPro" id="IPR023578">
    <property type="entry name" value="Ras_GEF_dom_sf"/>
</dbReference>
<feature type="non-terminal residue" evidence="4">
    <location>
        <position position="1"/>
    </location>
</feature>
<comment type="caution">
    <text evidence="4">The sequence shown here is derived from an EMBL/GenBank/DDBJ whole genome shotgun (WGS) entry which is preliminary data.</text>
</comment>
<dbReference type="PANTHER" id="PTHR23113:SF249">
    <property type="entry name" value="RAP GUANINE NUCLEOTIDE EXCHANGE FACTOR 6"/>
    <property type="match status" value="1"/>
</dbReference>
<dbReference type="InterPro" id="IPR001895">
    <property type="entry name" value="RASGEF_cat_dom"/>
</dbReference>
<evidence type="ECO:0000259" key="3">
    <source>
        <dbReference type="PROSITE" id="PS50009"/>
    </source>
</evidence>
<dbReference type="InterPro" id="IPR008937">
    <property type="entry name" value="Ras-like_GEF"/>
</dbReference>
<dbReference type="PANTHER" id="PTHR23113">
    <property type="entry name" value="GUANINE NUCLEOTIDE EXCHANGE FACTOR"/>
    <property type="match status" value="1"/>
</dbReference>
<proteinExistence type="predicted"/>
<dbReference type="Pfam" id="PF00617">
    <property type="entry name" value="RasGEF"/>
    <property type="match status" value="1"/>
</dbReference>
<sequence>MRENNLVQRSKVIKHLIKIAKCCKDMKNFNSMFAIVSGLDHKSVQRLQSTWERVPDKHKKTFE</sequence>
<dbReference type="AlphaFoldDB" id="A0A8S3HKG9"/>
<dbReference type="Proteomes" id="UP000681720">
    <property type="component" value="Unassembled WGS sequence"/>
</dbReference>
<reference evidence="4" key="1">
    <citation type="submission" date="2021-02" db="EMBL/GenBank/DDBJ databases">
        <authorList>
            <person name="Nowell W R."/>
        </authorList>
    </citation>
    <scope>NUCLEOTIDE SEQUENCE</scope>
</reference>
<dbReference type="GO" id="GO:0016324">
    <property type="term" value="C:apical plasma membrane"/>
    <property type="evidence" value="ECO:0007669"/>
    <property type="project" value="TreeGrafter"/>
</dbReference>
<protein>
    <recommendedName>
        <fullName evidence="3">Ras-GEF domain-containing protein</fullName>
    </recommendedName>
</protein>
<dbReference type="Gene3D" id="1.10.840.10">
    <property type="entry name" value="Ras guanine-nucleotide exchange factors catalytic domain"/>
    <property type="match status" value="1"/>
</dbReference>
<dbReference type="InterPro" id="IPR036964">
    <property type="entry name" value="RASGEF_cat_dom_sf"/>
</dbReference>
<dbReference type="SUPFAM" id="SSF48366">
    <property type="entry name" value="Ras GEF"/>
    <property type="match status" value="1"/>
</dbReference>
<keyword evidence="1 2" id="KW-0344">Guanine-nucleotide releasing factor</keyword>
<evidence type="ECO:0000313" key="4">
    <source>
        <dbReference type="EMBL" id="CAF5185083.1"/>
    </source>
</evidence>